<accession>A0A9Q5D6Y3</accession>
<protein>
    <recommendedName>
        <fullName evidence="3">DUF4276 family protein</fullName>
    </recommendedName>
</protein>
<keyword evidence="2" id="KW-1185">Reference proteome</keyword>
<organism evidence="1 2">
    <name type="scientific">Chitinophaga solisilvae</name>
    <dbReference type="NCBI Taxonomy" id="1233460"/>
    <lineage>
        <taxon>Bacteria</taxon>
        <taxon>Pseudomonadati</taxon>
        <taxon>Bacteroidota</taxon>
        <taxon>Chitinophagia</taxon>
        <taxon>Chitinophagales</taxon>
        <taxon>Chitinophagaceae</taxon>
        <taxon>Chitinophaga</taxon>
    </lineage>
</organism>
<dbReference type="EMBL" id="RIAR02000001">
    <property type="protein sequence ID" value="NSL86156.1"/>
    <property type="molecule type" value="Genomic_DNA"/>
</dbReference>
<dbReference type="Proteomes" id="UP000281028">
    <property type="component" value="Unassembled WGS sequence"/>
</dbReference>
<reference evidence="1" key="1">
    <citation type="submission" date="2020-05" db="EMBL/GenBank/DDBJ databases">
        <title>Chitinophaga laudate sp. nov., isolated from a tropical peat swamp.</title>
        <authorList>
            <person name="Goh C.B.S."/>
            <person name="Lee M.S."/>
            <person name="Parimannan S."/>
            <person name="Pasbakhsh P."/>
            <person name="Yule C.M."/>
            <person name="Rajandas H."/>
            <person name="Loke S."/>
            <person name="Croft L."/>
            <person name="Tan J.B.L."/>
        </authorList>
    </citation>
    <scope>NUCLEOTIDE SEQUENCE</scope>
    <source>
        <strain evidence="1">Mgbs1</strain>
    </source>
</reference>
<sequence length="192" mass="22151">MMQMNIVGEDAVTRAIIKRLIKEYRPDIHIGAELPIRGGEIKRQSLIFNKLNEPVFILTDQDDAHCPPMMISAWFGTQIINKFMNFRIATTEAEVWLMADREGFAKWLRIDKNDIPKARPVNRRTGYIELPFPIKPSLYLMKVLAAKSKNLDLMDQLMPKELARKGPAYNTALVPFIENKWTPEVARKTLQV</sequence>
<evidence type="ECO:0000313" key="2">
    <source>
        <dbReference type="Proteomes" id="UP000281028"/>
    </source>
</evidence>
<dbReference type="AlphaFoldDB" id="A0A9Q5D6Y3"/>
<evidence type="ECO:0000313" key="1">
    <source>
        <dbReference type="EMBL" id="NSL86156.1"/>
    </source>
</evidence>
<name>A0A9Q5D6Y3_9BACT</name>
<comment type="caution">
    <text evidence="1">The sequence shown here is derived from an EMBL/GenBank/DDBJ whole genome shotgun (WGS) entry which is preliminary data.</text>
</comment>
<proteinExistence type="predicted"/>
<gene>
    <name evidence="1" type="ORF">ECE50_004905</name>
</gene>
<evidence type="ECO:0008006" key="3">
    <source>
        <dbReference type="Google" id="ProtNLM"/>
    </source>
</evidence>